<dbReference type="InterPro" id="IPR050315">
    <property type="entry name" value="FAD-oxidoreductase_2"/>
</dbReference>
<gene>
    <name evidence="6" type="ORF">J4557_39055</name>
</gene>
<keyword evidence="7" id="KW-1185">Reference proteome</keyword>
<accession>A0ABS3RD39</accession>
<proteinExistence type="predicted"/>
<dbReference type="PRINTS" id="PR00368">
    <property type="entry name" value="FADPNR"/>
</dbReference>
<evidence type="ECO:0000259" key="5">
    <source>
        <dbReference type="Pfam" id="PF00890"/>
    </source>
</evidence>
<sequence>MPADRRYDLVVVGAGTGGIPCAVEAAARGARVLLVEKDSRIGGTLHISGGHMSAGGTRRQRERGIEDSVAAHLADIDRISGGTARPDLAALAARHAPGTVDWLDDHGFDFAPESPRLVYGHEPYGVPRTYYGRDAGLSILAVLRRLLDEQIAAGRVELWLGSPAIGLGERPGRMPDVTVLRDGADEVAVAAPAVVLATGGFASDKALFEEIEGATLVSAAYRTSTGDGLVIAREAGAGVGGRGRYLPTFGGLPHPTAPGRAYPGDRPLLTAAERLPWEIYVDRAGRRFVAEDERSIDRKERALAASTDGSFWTVFDDRARLCSVPMVVGWSPADVLAKAGTRTGVHTAGDLAGLAALAGIDPGGLSATVDRYNAAVAAGRDAEFGRTHLPAPIAEPPFFAIENHGITLITFAGVDVDGDLRVRRADGTVMDGVHAIGELIGAAATCGNSFCGGMLITPALAFGRLLGRRLAPTCRDTPGPPRGAADG</sequence>
<dbReference type="SUPFAM" id="SSF56425">
    <property type="entry name" value="Succinate dehydrogenase/fumarate reductase flavoprotein, catalytic domain"/>
    <property type="match status" value="1"/>
</dbReference>
<evidence type="ECO:0000313" key="7">
    <source>
        <dbReference type="Proteomes" id="UP000666915"/>
    </source>
</evidence>
<protein>
    <submittedName>
        <fullName evidence="6">FAD-dependent oxidoreductase</fullName>
    </submittedName>
</protein>
<dbReference type="PANTHER" id="PTHR43400">
    <property type="entry name" value="FUMARATE REDUCTASE"/>
    <property type="match status" value="1"/>
</dbReference>
<dbReference type="InterPro" id="IPR003953">
    <property type="entry name" value="FAD-dep_OxRdtase_2_FAD-bd"/>
</dbReference>
<dbReference type="InterPro" id="IPR027477">
    <property type="entry name" value="Succ_DH/fumarate_Rdtase_cat_sf"/>
</dbReference>
<comment type="caution">
    <text evidence="6">The sequence shown here is derived from an EMBL/GenBank/DDBJ whole genome shotgun (WGS) entry which is preliminary data.</text>
</comment>
<feature type="domain" description="FAD-dependent oxidoreductase 2 FAD-binding" evidence="5">
    <location>
        <begin position="8"/>
        <end position="452"/>
    </location>
</feature>
<dbReference type="InterPro" id="IPR036188">
    <property type="entry name" value="FAD/NAD-bd_sf"/>
</dbReference>
<evidence type="ECO:0000256" key="1">
    <source>
        <dbReference type="ARBA" id="ARBA00001974"/>
    </source>
</evidence>
<dbReference type="Proteomes" id="UP000666915">
    <property type="component" value="Unassembled WGS sequence"/>
</dbReference>
<dbReference type="RefSeq" id="WP_208271851.1">
    <property type="nucleotide sequence ID" value="NZ_BAAAGM010000029.1"/>
</dbReference>
<dbReference type="PRINTS" id="PR00411">
    <property type="entry name" value="PNDRDTASEI"/>
</dbReference>
<name>A0ABS3RD39_9ACTN</name>
<reference evidence="6 7" key="1">
    <citation type="submission" date="2021-03" db="EMBL/GenBank/DDBJ databases">
        <authorList>
            <person name="Kanchanasin P."/>
            <person name="Saeng-In P."/>
            <person name="Phongsopitanun W."/>
            <person name="Yuki M."/>
            <person name="Kudo T."/>
            <person name="Ohkuma M."/>
            <person name="Tanasupawat S."/>
        </authorList>
    </citation>
    <scope>NUCLEOTIDE SEQUENCE [LARGE SCALE GENOMIC DNA]</scope>
    <source>
        <strain evidence="6 7">L46</strain>
    </source>
</reference>
<keyword evidence="2" id="KW-0285">Flavoprotein</keyword>
<evidence type="ECO:0000313" key="6">
    <source>
        <dbReference type="EMBL" id="MBO2443543.1"/>
    </source>
</evidence>
<dbReference type="Gene3D" id="3.90.700.10">
    <property type="entry name" value="Succinate dehydrogenase/fumarate reductase flavoprotein, catalytic domain"/>
    <property type="match status" value="1"/>
</dbReference>
<keyword evidence="3" id="KW-0274">FAD</keyword>
<dbReference type="EMBL" id="JAGEOK010000034">
    <property type="protein sequence ID" value="MBO2443543.1"/>
    <property type="molecule type" value="Genomic_DNA"/>
</dbReference>
<evidence type="ECO:0000256" key="3">
    <source>
        <dbReference type="ARBA" id="ARBA00022827"/>
    </source>
</evidence>
<evidence type="ECO:0000256" key="4">
    <source>
        <dbReference type="ARBA" id="ARBA00023002"/>
    </source>
</evidence>
<keyword evidence="4" id="KW-0560">Oxidoreductase</keyword>
<dbReference type="SUPFAM" id="SSF51905">
    <property type="entry name" value="FAD/NAD(P)-binding domain"/>
    <property type="match status" value="1"/>
</dbReference>
<evidence type="ECO:0000256" key="2">
    <source>
        <dbReference type="ARBA" id="ARBA00022630"/>
    </source>
</evidence>
<dbReference type="PANTHER" id="PTHR43400:SF10">
    <property type="entry name" value="3-OXOSTEROID 1-DEHYDROGENASE"/>
    <property type="match status" value="1"/>
</dbReference>
<dbReference type="Pfam" id="PF00890">
    <property type="entry name" value="FAD_binding_2"/>
    <property type="match status" value="1"/>
</dbReference>
<organism evidence="6 7">
    <name type="scientific">Actinomadura nitritigenes</name>
    <dbReference type="NCBI Taxonomy" id="134602"/>
    <lineage>
        <taxon>Bacteria</taxon>
        <taxon>Bacillati</taxon>
        <taxon>Actinomycetota</taxon>
        <taxon>Actinomycetes</taxon>
        <taxon>Streptosporangiales</taxon>
        <taxon>Thermomonosporaceae</taxon>
        <taxon>Actinomadura</taxon>
    </lineage>
</organism>
<dbReference type="Gene3D" id="3.50.50.60">
    <property type="entry name" value="FAD/NAD(P)-binding domain"/>
    <property type="match status" value="1"/>
</dbReference>
<comment type="cofactor">
    <cofactor evidence="1">
        <name>FAD</name>
        <dbReference type="ChEBI" id="CHEBI:57692"/>
    </cofactor>
</comment>